<feature type="region of interest" description="Disordered" evidence="3">
    <location>
        <begin position="108"/>
        <end position="137"/>
    </location>
</feature>
<comment type="subcellular location">
    <subcellularLocation>
        <location evidence="2">Cytoplasm</location>
    </subcellularLocation>
</comment>
<comment type="subunit">
    <text evidence="2">Monomer. Binds 30S ribosomal subunits, but not 50S ribosomal subunits or 70S ribosomes.</text>
</comment>
<dbReference type="EMBL" id="AP025564">
    <property type="protein sequence ID" value="BDE96535.1"/>
    <property type="molecule type" value="Genomic_DNA"/>
</dbReference>
<dbReference type="SUPFAM" id="SSF89919">
    <property type="entry name" value="Ribosome-binding factor A, RbfA"/>
    <property type="match status" value="1"/>
</dbReference>
<comment type="function">
    <text evidence="2">One of several proteins that assist in the late maturation steps of the functional core of the 30S ribosomal subunit. Associates with free 30S ribosomal subunits (but not with 30S subunits that are part of 70S ribosomes or polysomes). Required for efficient processing of 16S rRNA. May interact with the 5'-terminal helix region of 16S rRNA.</text>
</comment>
<dbReference type="InterPro" id="IPR020053">
    <property type="entry name" value="Ribosome-bd_factorA_CS"/>
</dbReference>
<comment type="similarity">
    <text evidence="2">Belongs to the RbfA family.</text>
</comment>
<dbReference type="InterPro" id="IPR023799">
    <property type="entry name" value="RbfA_dom_sf"/>
</dbReference>
<dbReference type="InterPro" id="IPR015946">
    <property type="entry name" value="KH_dom-like_a/b"/>
</dbReference>
<dbReference type="Proteomes" id="UP001320544">
    <property type="component" value="Chromosome"/>
</dbReference>
<feature type="compositionally biased region" description="Basic and acidic residues" evidence="3">
    <location>
        <begin position="110"/>
        <end position="121"/>
    </location>
</feature>
<keyword evidence="1 2" id="KW-0690">Ribosome biogenesis</keyword>
<dbReference type="PANTHER" id="PTHR33515">
    <property type="entry name" value="RIBOSOME-BINDING FACTOR A, CHLOROPLASTIC-RELATED"/>
    <property type="match status" value="1"/>
</dbReference>
<keyword evidence="2" id="KW-0963">Cytoplasm</keyword>
<proteinExistence type="inferred from homology"/>
<dbReference type="Gene3D" id="3.30.300.20">
    <property type="match status" value="1"/>
</dbReference>
<dbReference type="NCBIfam" id="TIGR00082">
    <property type="entry name" value="rbfA"/>
    <property type="match status" value="1"/>
</dbReference>
<evidence type="ECO:0000256" key="1">
    <source>
        <dbReference type="ARBA" id="ARBA00022517"/>
    </source>
</evidence>
<keyword evidence="5" id="KW-1185">Reference proteome</keyword>
<dbReference type="HAMAP" id="MF_00003">
    <property type="entry name" value="RbfA"/>
    <property type="match status" value="1"/>
</dbReference>
<evidence type="ECO:0000256" key="2">
    <source>
        <dbReference type="HAMAP-Rule" id="MF_00003"/>
    </source>
</evidence>
<gene>
    <name evidence="2" type="primary">rbfA</name>
    <name evidence="4" type="ORF">CE91St30_18680</name>
</gene>
<evidence type="ECO:0000256" key="3">
    <source>
        <dbReference type="SAM" id="MobiDB-lite"/>
    </source>
</evidence>
<protein>
    <recommendedName>
        <fullName evidence="2">Ribosome-binding factor A</fullName>
    </recommendedName>
</protein>
<dbReference type="PANTHER" id="PTHR33515:SF1">
    <property type="entry name" value="RIBOSOME-BINDING FACTOR A, CHLOROPLASTIC-RELATED"/>
    <property type="match status" value="1"/>
</dbReference>
<accession>A0ABN6MEY8</accession>
<evidence type="ECO:0000313" key="5">
    <source>
        <dbReference type="Proteomes" id="UP001320544"/>
    </source>
</evidence>
<evidence type="ECO:0000313" key="4">
    <source>
        <dbReference type="EMBL" id="BDE96535.1"/>
    </source>
</evidence>
<dbReference type="RefSeq" id="WP_102377962.1">
    <property type="nucleotide sequence ID" value="NZ_AP025564.1"/>
</dbReference>
<dbReference type="PROSITE" id="PS01319">
    <property type="entry name" value="RBFA"/>
    <property type="match status" value="1"/>
</dbReference>
<dbReference type="InterPro" id="IPR000238">
    <property type="entry name" value="RbfA"/>
</dbReference>
<sequence>MKQSSSNRKVNEQAREVIASILLFEISDPRLTLVTITGCEVSYDRSVCNVYYTTEPERYEAVADAFSKASGRIRSLMAKDLSWRVAPELRFLLDKSVDEAERIATALQRDAARNEASARDAEDAEDDAAQGESKGEE</sequence>
<name>A0ABN6MEY8_9ACTN</name>
<dbReference type="Pfam" id="PF02033">
    <property type="entry name" value="RBFA"/>
    <property type="match status" value="1"/>
</dbReference>
<reference evidence="4 5" key="1">
    <citation type="submission" date="2022-01" db="EMBL/GenBank/DDBJ databases">
        <title>Novel bile acid biosynthetic pathways are enriched in the microbiome of centenarians.</title>
        <authorList>
            <person name="Sato Y."/>
            <person name="Atarashi K."/>
            <person name="Plichta R.D."/>
            <person name="Arai Y."/>
            <person name="Sasajima S."/>
            <person name="Kearney M.S."/>
            <person name="Suda W."/>
            <person name="Takeshita K."/>
            <person name="Sasaki T."/>
            <person name="Okamoto S."/>
            <person name="Skelly N.A."/>
            <person name="Okamura Y."/>
            <person name="Vlamakis H."/>
            <person name="Li Y."/>
            <person name="Tanoue T."/>
            <person name="Takei H."/>
            <person name="Nittono H."/>
            <person name="Narushima S."/>
            <person name="Irie J."/>
            <person name="Itoh H."/>
            <person name="Moriya K."/>
            <person name="Sugiura Y."/>
            <person name="Suematsu M."/>
            <person name="Moritoki N."/>
            <person name="Shibata S."/>
            <person name="Littman R.D."/>
            <person name="Fischbach A.M."/>
            <person name="Uwamino Y."/>
            <person name="Inoue T."/>
            <person name="Honda A."/>
            <person name="Hattori M."/>
            <person name="Murai T."/>
            <person name="Xavier J.R."/>
            <person name="Hirose N."/>
            <person name="Honda K."/>
        </authorList>
    </citation>
    <scope>NUCLEOTIDE SEQUENCE [LARGE SCALE GENOMIC DNA]</scope>
    <source>
        <strain evidence="4 5">CE91-St30</strain>
    </source>
</reference>
<organism evidence="4 5">
    <name type="scientific">Raoultibacter timonensis</name>
    <dbReference type="NCBI Taxonomy" id="1907662"/>
    <lineage>
        <taxon>Bacteria</taxon>
        <taxon>Bacillati</taxon>
        <taxon>Actinomycetota</taxon>
        <taxon>Coriobacteriia</taxon>
        <taxon>Eggerthellales</taxon>
        <taxon>Eggerthellaceae</taxon>
        <taxon>Raoultibacter</taxon>
    </lineage>
</organism>